<evidence type="ECO:0000256" key="9">
    <source>
        <dbReference type="RuleBase" id="RU004391"/>
    </source>
</evidence>
<dbReference type="AlphaFoldDB" id="A0AA48KTG8"/>
<dbReference type="RefSeq" id="WP_338293566.1">
    <property type="nucleotide sequence ID" value="NZ_AP027272.1"/>
</dbReference>
<organism evidence="11 12">
    <name type="scientific">Planctobacterium marinum</name>
    <dbReference type="NCBI Taxonomy" id="1631968"/>
    <lineage>
        <taxon>Bacteria</taxon>
        <taxon>Pseudomonadati</taxon>
        <taxon>Pseudomonadota</taxon>
        <taxon>Gammaproteobacteria</taxon>
        <taxon>Alteromonadales</taxon>
        <taxon>Alteromonadaceae</taxon>
        <taxon>Planctobacterium</taxon>
    </lineage>
</organism>
<reference evidence="11" key="1">
    <citation type="submission" date="2023-01" db="EMBL/GenBank/DDBJ databases">
        <title>Complete genome sequence of Planctobacterium marinum strain Dej080120_11.</title>
        <authorList>
            <person name="Ueki S."/>
            <person name="Maruyama F."/>
        </authorList>
    </citation>
    <scope>NUCLEOTIDE SEQUENCE</scope>
    <source>
        <strain evidence="11">Dej080120_11</strain>
    </source>
</reference>
<accession>A0AA48KTG8</accession>
<keyword evidence="4 8" id="KW-0317">Glutathione biosynthesis</keyword>
<gene>
    <name evidence="8 11" type="primary">gshA</name>
    <name evidence="11" type="ORF">MACH26_30550</name>
</gene>
<comment type="catalytic activity">
    <reaction evidence="7 8 9">
        <text>L-cysteine + L-glutamate + ATP = gamma-L-glutamyl-L-cysteine + ADP + phosphate + H(+)</text>
        <dbReference type="Rhea" id="RHEA:13285"/>
        <dbReference type="ChEBI" id="CHEBI:15378"/>
        <dbReference type="ChEBI" id="CHEBI:29985"/>
        <dbReference type="ChEBI" id="CHEBI:30616"/>
        <dbReference type="ChEBI" id="CHEBI:35235"/>
        <dbReference type="ChEBI" id="CHEBI:43474"/>
        <dbReference type="ChEBI" id="CHEBI:58173"/>
        <dbReference type="ChEBI" id="CHEBI:456216"/>
        <dbReference type="EC" id="6.3.2.2"/>
    </reaction>
</comment>
<comment type="similarity">
    <text evidence="2 8">Belongs to the glutamate--cysteine ligase type 1 family. Type 1 subfamily.</text>
</comment>
<dbReference type="EMBL" id="AP027272">
    <property type="protein sequence ID" value="BDX07534.1"/>
    <property type="molecule type" value="Genomic_DNA"/>
</dbReference>
<sequence>MQNTDKAFYKRLTVLQQPHVASTLRDIQHGIERESLRINPNGTLASTDHPAKLGSALTHHFITTDFSESLMEFITPPESCTQKTLQQLQDIHKFVVHNIDEEMLWPMSMPCFIKNQDEIRLAYYGESNVGRMKTLYRQGLKNRYGSMMQAIAGVHFNFSLPGHFWTPYLSEALGQSGSQQDISAAYMGLVRNYRRICWLIPYLYGSSPALCSSFLQGKSSNLPFEEIGKGSIYLKGATSLRMSDLGYTNNAQSSLQICYNELDAYVVSLRQAIQTPSPRFERFNGKHNGLFQQLNGNLLQIENELYSPIRPKQPTRSLEKPTDALDDRGVSYIEVRALDVNPFSPVGVEAQQIHFLDVFLLHCLLRPSAPFATGDFEETEHNIKVAVETGRCPEATLSRAGQPVLLRDWAKQLVAEMQPLAELLDNVNRCKDYTQALAGEMEKILEPELTFSGRILNMLQEQKLDNGELAISLAEQHKRTLMDAAYTVHSEEFFVQQAELSQQARTKIEANDKIDFDTFMRQQFGV</sequence>
<dbReference type="SUPFAM" id="SSF55931">
    <property type="entry name" value="Glutamine synthetase/guanido kinase"/>
    <property type="match status" value="1"/>
</dbReference>
<dbReference type="PANTHER" id="PTHR38761">
    <property type="entry name" value="GLUTAMATE--CYSTEINE LIGASE"/>
    <property type="match status" value="1"/>
</dbReference>
<evidence type="ECO:0000256" key="7">
    <source>
        <dbReference type="ARBA" id="ARBA00048819"/>
    </source>
</evidence>
<protein>
    <recommendedName>
        <fullName evidence="8">Glutamate--cysteine ligase</fullName>
        <ecNumber evidence="8">6.3.2.2</ecNumber>
    </recommendedName>
    <alternativeName>
        <fullName evidence="8">Gamma-ECS</fullName>
        <shortName evidence="8">GCS</shortName>
    </alternativeName>
    <alternativeName>
        <fullName evidence="8">Gamma-glutamylcysteine synthetase</fullName>
    </alternativeName>
</protein>
<keyword evidence="6 8" id="KW-0067">ATP-binding</keyword>
<dbReference type="KEGG" id="pmaw:MACH26_30550"/>
<dbReference type="InterPro" id="IPR014746">
    <property type="entry name" value="Gln_synth/guanido_kin_cat_dom"/>
</dbReference>
<evidence type="ECO:0000256" key="4">
    <source>
        <dbReference type="ARBA" id="ARBA00022684"/>
    </source>
</evidence>
<dbReference type="EC" id="6.3.2.2" evidence="8"/>
<evidence type="ECO:0000259" key="10">
    <source>
        <dbReference type="Pfam" id="PF04262"/>
    </source>
</evidence>
<feature type="domain" description="Glutamate--cysteine ligase" evidence="10">
    <location>
        <begin position="13"/>
        <end position="384"/>
    </location>
</feature>
<dbReference type="InterPro" id="IPR006334">
    <property type="entry name" value="Glut_cys_ligase"/>
</dbReference>
<dbReference type="HAMAP" id="MF_00578">
    <property type="entry name" value="Glu_cys_ligase"/>
    <property type="match status" value="1"/>
</dbReference>
<evidence type="ECO:0000256" key="3">
    <source>
        <dbReference type="ARBA" id="ARBA00022598"/>
    </source>
</evidence>
<dbReference type="Gene3D" id="3.30.590.20">
    <property type="match status" value="1"/>
</dbReference>
<dbReference type="NCBIfam" id="TIGR01434">
    <property type="entry name" value="glu_cys_ligase"/>
    <property type="match status" value="1"/>
</dbReference>
<dbReference type="GO" id="GO:0005524">
    <property type="term" value="F:ATP binding"/>
    <property type="evidence" value="ECO:0007669"/>
    <property type="project" value="UniProtKB-KW"/>
</dbReference>
<keyword evidence="12" id="KW-1185">Reference proteome</keyword>
<name>A0AA48KTG8_9ALTE</name>
<evidence type="ECO:0000256" key="5">
    <source>
        <dbReference type="ARBA" id="ARBA00022741"/>
    </source>
</evidence>
<evidence type="ECO:0000256" key="6">
    <source>
        <dbReference type="ARBA" id="ARBA00022840"/>
    </source>
</evidence>
<evidence type="ECO:0000256" key="2">
    <source>
        <dbReference type="ARBA" id="ARBA00008772"/>
    </source>
</evidence>
<dbReference type="PANTHER" id="PTHR38761:SF1">
    <property type="entry name" value="GLUTAMATE--CYSTEINE LIGASE"/>
    <property type="match status" value="1"/>
</dbReference>
<keyword evidence="3 8" id="KW-0436">Ligase</keyword>
<evidence type="ECO:0000313" key="12">
    <source>
        <dbReference type="Proteomes" id="UP001333710"/>
    </source>
</evidence>
<proteinExistence type="inferred from homology"/>
<evidence type="ECO:0000256" key="1">
    <source>
        <dbReference type="ARBA" id="ARBA00005006"/>
    </source>
</evidence>
<dbReference type="GO" id="GO:0046872">
    <property type="term" value="F:metal ion binding"/>
    <property type="evidence" value="ECO:0007669"/>
    <property type="project" value="TreeGrafter"/>
</dbReference>
<dbReference type="GO" id="GO:0006750">
    <property type="term" value="P:glutathione biosynthetic process"/>
    <property type="evidence" value="ECO:0007669"/>
    <property type="project" value="UniProtKB-UniRule"/>
</dbReference>
<dbReference type="GO" id="GO:0004357">
    <property type="term" value="F:glutamate-cysteine ligase activity"/>
    <property type="evidence" value="ECO:0007669"/>
    <property type="project" value="UniProtKB-UniRule"/>
</dbReference>
<dbReference type="Proteomes" id="UP001333710">
    <property type="component" value="Chromosome"/>
</dbReference>
<evidence type="ECO:0000256" key="8">
    <source>
        <dbReference type="HAMAP-Rule" id="MF_00578"/>
    </source>
</evidence>
<dbReference type="Pfam" id="PF04262">
    <property type="entry name" value="Glu_cys_ligase"/>
    <property type="match status" value="1"/>
</dbReference>
<keyword evidence="5 8" id="KW-0547">Nucleotide-binding</keyword>
<evidence type="ECO:0000313" key="11">
    <source>
        <dbReference type="EMBL" id="BDX07534.1"/>
    </source>
</evidence>
<dbReference type="InterPro" id="IPR007370">
    <property type="entry name" value="Glu_cys_ligase"/>
</dbReference>
<comment type="pathway">
    <text evidence="1 8 9">Sulfur metabolism; glutathione biosynthesis; glutathione from L-cysteine and L-glutamate: step 1/2.</text>
</comment>
<dbReference type="GO" id="GO:0005829">
    <property type="term" value="C:cytosol"/>
    <property type="evidence" value="ECO:0007669"/>
    <property type="project" value="TreeGrafter"/>
</dbReference>